<dbReference type="AlphaFoldDB" id="A0AAV9IFP6"/>
<feature type="domain" description="PPM-type phosphatase" evidence="1">
    <location>
        <begin position="97"/>
        <end position="383"/>
    </location>
</feature>
<dbReference type="CDD" id="cd00143">
    <property type="entry name" value="PP2Cc"/>
    <property type="match status" value="1"/>
</dbReference>
<dbReference type="Gene3D" id="3.60.40.10">
    <property type="entry name" value="PPM-type phosphatase domain"/>
    <property type="match status" value="1"/>
</dbReference>
<accession>A0AAV9IFP6</accession>
<dbReference type="Proteomes" id="UP001300502">
    <property type="component" value="Unassembled WGS sequence"/>
</dbReference>
<comment type="caution">
    <text evidence="2">The sequence shown here is derived from an EMBL/GenBank/DDBJ whole genome shotgun (WGS) entry which is preliminary data.</text>
</comment>
<dbReference type="InterPro" id="IPR015655">
    <property type="entry name" value="PP2C"/>
</dbReference>
<dbReference type="InterPro" id="IPR001932">
    <property type="entry name" value="PPM-type_phosphatase-like_dom"/>
</dbReference>
<gene>
    <name evidence="2" type="ORF">GAYE_SCF22MG4184</name>
</gene>
<dbReference type="SMART" id="SM00332">
    <property type="entry name" value="PP2Cc"/>
    <property type="match status" value="1"/>
</dbReference>
<name>A0AAV9IFP6_9RHOD</name>
<dbReference type="Pfam" id="PF00481">
    <property type="entry name" value="PP2C"/>
    <property type="match status" value="1"/>
</dbReference>
<evidence type="ECO:0000313" key="2">
    <source>
        <dbReference type="EMBL" id="KAK4526270.1"/>
    </source>
</evidence>
<proteinExistence type="predicted"/>
<organism evidence="2 3">
    <name type="scientific">Galdieria yellowstonensis</name>
    <dbReference type="NCBI Taxonomy" id="3028027"/>
    <lineage>
        <taxon>Eukaryota</taxon>
        <taxon>Rhodophyta</taxon>
        <taxon>Bangiophyceae</taxon>
        <taxon>Galdieriales</taxon>
        <taxon>Galdieriaceae</taxon>
        <taxon>Galdieria</taxon>
    </lineage>
</organism>
<evidence type="ECO:0000313" key="3">
    <source>
        <dbReference type="Proteomes" id="UP001300502"/>
    </source>
</evidence>
<dbReference type="PROSITE" id="PS51746">
    <property type="entry name" value="PPM_2"/>
    <property type="match status" value="1"/>
</dbReference>
<dbReference type="SUPFAM" id="SSF81606">
    <property type="entry name" value="PP2C-like"/>
    <property type="match status" value="1"/>
</dbReference>
<dbReference type="PANTHER" id="PTHR47992">
    <property type="entry name" value="PROTEIN PHOSPHATASE"/>
    <property type="match status" value="1"/>
</dbReference>
<evidence type="ECO:0000259" key="1">
    <source>
        <dbReference type="PROSITE" id="PS51746"/>
    </source>
</evidence>
<protein>
    <recommendedName>
        <fullName evidence="1">PPM-type phosphatase domain-containing protein</fullName>
    </recommendedName>
</protein>
<dbReference type="GO" id="GO:0004722">
    <property type="term" value="F:protein serine/threonine phosphatase activity"/>
    <property type="evidence" value="ECO:0007669"/>
    <property type="project" value="InterPro"/>
</dbReference>
<dbReference type="InterPro" id="IPR036457">
    <property type="entry name" value="PPM-type-like_dom_sf"/>
</dbReference>
<keyword evidence="3" id="KW-1185">Reference proteome</keyword>
<reference evidence="2 3" key="1">
    <citation type="submission" date="2022-07" db="EMBL/GenBank/DDBJ databases">
        <title>Genome-wide signatures of adaptation to extreme environments.</title>
        <authorList>
            <person name="Cho C.H."/>
            <person name="Yoon H.S."/>
        </authorList>
    </citation>
    <scope>NUCLEOTIDE SEQUENCE [LARGE SCALE GENOMIC DNA]</scope>
    <source>
        <strain evidence="2 3">108.79 E11</strain>
    </source>
</reference>
<sequence length="384" mass="42495">MSSSLDQEDQVAVISRSLTCNEYSFYLSGIERVQEDTPVYRPSRHNCTASEEEEELLHPLQPTFTKDQENWFPGTEDDSSVVLCKSNCLKSHFRSLSFSCASICGTNHRLLRQPNQDRYCSLFIPPFSYAFGVFDGHGIYGGDAAEVAANSLLPFLSDELQRGTAPHFALDRAFRHASTVLDSSPFGLNSGTTATVVLVSRDEVFVSNVGDSGVVLGRRIPQEARSLKVESTSSVGEYAVEEESGDFYWEGCFITESHRLESLEERSRIESSGAFIDGEYIVNRHGKGGALNLTRTLGDMDMRSCGVLADPFISHLALGPYDKFLIMATDGLWDSHDRKLSPQNIVDIVANKLCCTKDACRQLLQLAEEDGPFDDCTVIFALFS</sequence>
<dbReference type="EMBL" id="JANCYU010000038">
    <property type="protein sequence ID" value="KAK4526270.1"/>
    <property type="molecule type" value="Genomic_DNA"/>
</dbReference>